<dbReference type="Gene3D" id="3.40.50.10860">
    <property type="entry name" value="Leucine Dehydrogenase, chain A, domain 1"/>
    <property type="match status" value="1"/>
</dbReference>
<dbReference type="InterPro" id="IPR010110">
    <property type="entry name" value="Shikimate_DH_AroM-type"/>
</dbReference>
<name>A0ABR3WIY1_9PEZI</name>
<dbReference type="InterPro" id="IPR036291">
    <property type="entry name" value="NAD(P)-bd_dom_sf"/>
</dbReference>
<dbReference type="CDD" id="cd01065">
    <property type="entry name" value="NAD_bind_Shikimate_DH"/>
    <property type="match status" value="1"/>
</dbReference>
<dbReference type="SUPFAM" id="SSF51735">
    <property type="entry name" value="NAD(P)-binding Rossmann-fold domains"/>
    <property type="match status" value="1"/>
</dbReference>
<dbReference type="PANTHER" id="PTHR21089">
    <property type="entry name" value="SHIKIMATE DEHYDROGENASE"/>
    <property type="match status" value="1"/>
</dbReference>
<evidence type="ECO:0000259" key="2">
    <source>
        <dbReference type="Pfam" id="PF08501"/>
    </source>
</evidence>
<dbReference type="Pfam" id="PF01488">
    <property type="entry name" value="Shikimate_DH"/>
    <property type="match status" value="1"/>
</dbReference>
<comment type="caution">
    <text evidence="4">The sequence shown here is derived from an EMBL/GenBank/DDBJ whole genome shotgun (WGS) entry which is preliminary data.</text>
</comment>
<dbReference type="InterPro" id="IPR006151">
    <property type="entry name" value="Shikm_DH/Glu-tRNA_Rdtase"/>
</dbReference>
<evidence type="ECO:0000313" key="4">
    <source>
        <dbReference type="EMBL" id="KAL1862763.1"/>
    </source>
</evidence>
<keyword evidence="5" id="KW-1185">Reference proteome</keyword>
<dbReference type="Pfam" id="PF08501">
    <property type="entry name" value="Shikimate_dh_N"/>
    <property type="match status" value="1"/>
</dbReference>
<dbReference type="InterPro" id="IPR041121">
    <property type="entry name" value="SDH_C"/>
</dbReference>
<evidence type="ECO:0000259" key="3">
    <source>
        <dbReference type="Pfam" id="PF18317"/>
    </source>
</evidence>
<dbReference type="Pfam" id="PF18317">
    <property type="entry name" value="SDH_C"/>
    <property type="match status" value="1"/>
</dbReference>
<feature type="domain" description="Shikimate dehydrogenase substrate binding N-terminal" evidence="2">
    <location>
        <begin position="20"/>
        <end position="100"/>
    </location>
</feature>
<protein>
    <submittedName>
        <fullName evidence="4">Uncharacterized protein</fullName>
    </submittedName>
</protein>
<feature type="domain" description="Quinate/shikimate 5-dehydrogenase/glutamyl-tRNA reductase" evidence="1">
    <location>
        <begin position="138"/>
        <end position="208"/>
    </location>
</feature>
<reference evidence="4 5" key="1">
    <citation type="journal article" date="2024" name="Commun. Biol.">
        <title>Comparative genomic analysis of thermophilic fungi reveals convergent evolutionary adaptations and gene losses.</title>
        <authorList>
            <person name="Steindorff A.S."/>
            <person name="Aguilar-Pontes M.V."/>
            <person name="Robinson A.J."/>
            <person name="Andreopoulos B."/>
            <person name="LaButti K."/>
            <person name="Kuo A."/>
            <person name="Mondo S."/>
            <person name="Riley R."/>
            <person name="Otillar R."/>
            <person name="Haridas S."/>
            <person name="Lipzen A."/>
            <person name="Grimwood J."/>
            <person name="Schmutz J."/>
            <person name="Clum A."/>
            <person name="Reid I.D."/>
            <person name="Moisan M.C."/>
            <person name="Butler G."/>
            <person name="Nguyen T.T.M."/>
            <person name="Dewar K."/>
            <person name="Conant G."/>
            <person name="Drula E."/>
            <person name="Henrissat B."/>
            <person name="Hansel C."/>
            <person name="Singer S."/>
            <person name="Hutchinson M.I."/>
            <person name="de Vries R.P."/>
            <person name="Natvig D.O."/>
            <person name="Powell A.J."/>
            <person name="Tsang A."/>
            <person name="Grigoriev I.V."/>
        </authorList>
    </citation>
    <scope>NUCLEOTIDE SEQUENCE [LARGE SCALE GENOMIC DNA]</scope>
    <source>
        <strain evidence="4 5">ATCC 24622</strain>
    </source>
</reference>
<proteinExistence type="predicted"/>
<evidence type="ECO:0000313" key="5">
    <source>
        <dbReference type="Proteomes" id="UP001586593"/>
    </source>
</evidence>
<accession>A0ABR3WIY1</accession>
<organism evidence="4 5">
    <name type="scientific">Phialemonium thermophilum</name>
    <dbReference type="NCBI Taxonomy" id="223376"/>
    <lineage>
        <taxon>Eukaryota</taxon>
        <taxon>Fungi</taxon>
        <taxon>Dikarya</taxon>
        <taxon>Ascomycota</taxon>
        <taxon>Pezizomycotina</taxon>
        <taxon>Sordariomycetes</taxon>
        <taxon>Sordariomycetidae</taxon>
        <taxon>Cephalothecales</taxon>
        <taxon>Cephalothecaceae</taxon>
        <taxon>Phialemonium</taxon>
    </lineage>
</organism>
<sequence>MATTQPLPDESSAPQKLFHIFGNGISFSISPTIHNAGFQYDGLPFKYDIRESPSIDDVAYLIKSDTFGGASVTMPHKLQVHKYCDRLTDTAKAIGAVNTLIVSCEDDKRIITGDNTDWSGLERIVTEYKTRTKHTLQAGLVIGAGGASRAALYALYHAGVQHIYLVNRTIATAEEIRESFKDRFVITVLPSLDNLPVNPDVIIGTIPADKTNRDQFSDIFGTSGGLCIDMSYKPRQTPLLTAAQTHPGWETVTGIQVLLSQAFDQYRLWTRKEPPTKVMEEAVQRHEAAKAAQSNPEVAA</sequence>
<dbReference type="InterPro" id="IPR013708">
    <property type="entry name" value="Shikimate_DH-bd_N"/>
</dbReference>
<dbReference type="NCBIfam" id="TIGR01809">
    <property type="entry name" value="Shik-DH-AROM"/>
    <property type="match status" value="1"/>
</dbReference>
<dbReference type="PANTHER" id="PTHR21089:SF26">
    <property type="entry name" value="AROM POLYPEPTIDE, PUTATIVE-RELATED"/>
    <property type="match status" value="1"/>
</dbReference>
<dbReference type="Gene3D" id="3.40.50.720">
    <property type="entry name" value="NAD(P)-binding Rossmann-like Domain"/>
    <property type="match status" value="1"/>
</dbReference>
<dbReference type="Proteomes" id="UP001586593">
    <property type="component" value="Unassembled WGS sequence"/>
</dbReference>
<feature type="domain" description="SDH C-terminal" evidence="3">
    <location>
        <begin position="254"/>
        <end position="284"/>
    </location>
</feature>
<dbReference type="EMBL" id="JAZHXJ010000383">
    <property type="protein sequence ID" value="KAL1862763.1"/>
    <property type="molecule type" value="Genomic_DNA"/>
</dbReference>
<gene>
    <name evidence="4" type="ORF">VTK73DRAFT_6662</name>
</gene>
<dbReference type="InterPro" id="IPR022893">
    <property type="entry name" value="Shikimate_DH_fam"/>
</dbReference>
<evidence type="ECO:0000259" key="1">
    <source>
        <dbReference type="Pfam" id="PF01488"/>
    </source>
</evidence>
<dbReference type="InterPro" id="IPR046346">
    <property type="entry name" value="Aminoacid_DH-like_N_sf"/>
</dbReference>
<dbReference type="SUPFAM" id="SSF53223">
    <property type="entry name" value="Aminoacid dehydrogenase-like, N-terminal domain"/>
    <property type="match status" value="1"/>
</dbReference>